<evidence type="ECO:0000256" key="1">
    <source>
        <dbReference type="ARBA" id="ARBA00022475"/>
    </source>
</evidence>
<accession>A0A4Q7V5J1</accession>
<dbReference type="PROSITE" id="PS00211">
    <property type="entry name" value="ABC_TRANSPORTER_1"/>
    <property type="match status" value="1"/>
</dbReference>
<dbReference type="SUPFAM" id="SSF52540">
    <property type="entry name" value="P-loop containing nucleoside triphosphate hydrolases"/>
    <property type="match status" value="1"/>
</dbReference>
<dbReference type="Proteomes" id="UP000293398">
    <property type="component" value="Unassembled WGS sequence"/>
</dbReference>
<dbReference type="InterPro" id="IPR003439">
    <property type="entry name" value="ABC_transporter-like_ATP-bd"/>
</dbReference>
<reference evidence="5 6" key="1">
    <citation type="submission" date="2019-02" db="EMBL/GenBank/DDBJ databases">
        <title>Genomic Encyclopedia of Type Strains, Phase IV (KMG-IV): sequencing the most valuable type-strain genomes for metagenomic binning, comparative biology and taxonomic classification.</title>
        <authorList>
            <person name="Goeker M."/>
        </authorList>
    </citation>
    <scope>NUCLEOTIDE SEQUENCE [LARGE SCALE GENOMIC DNA]</scope>
    <source>
        <strain evidence="5 6">DSM 23814</strain>
    </source>
</reference>
<evidence type="ECO:0000256" key="2">
    <source>
        <dbReference type="ARBA" id="ARBA00022741"/>
    </source>
</evidence>
<evidence type="ECO:0000313" key="6">
    <source>
        <dbReference type="Proteomes" id="UP000293398"/>
    </source>
</evidence>
<name>A0A4Q7V5J1_9BURK</name>
<evidence type="ECO:0000256" key="3">
    <source>
        <dbReference type="ARBA" id="ARBA00022840"/>
    </source>
</evidence>
<dbReference type="PANTHER" id="PTHR43869">
    <property type="entry name" value="GLYCINE BETAINE/PROLINE BETAINE TRANSPORT SYSTEM ATP-BINDING PROTEIN PROV"/>
    <property type="match status" value="1"/>
</dbReference>
<dbReference type="InterPro" id="IPR027417">
    <property type="entry name" value="P-loop_NTPase"/>
</dbReference>
<dbReference type="SMART" id="SM00382">
    <property type="entry name" value="AAA"/>
    <property type="match status" value="1"/>
</dbReference>
<dbReference type="Gene3D" id="3.40.50.300">
    <property type="entry name" value="P-loop containing nucleotide triphosphate hydrolases"/>
    <property type="match status" value="1"/>
</dbReference>
<gene>
    <name evidence="5" type="ORF">EV681_4300</name>
</gene>
<evidence type="ECO:0000313" key="5">
    <source>
        <dbReference type="EMBL" id="RZT91545.1"/>
    </source>
</evidence>
<keyword evidence="1" id="KW-0472">Membrane</keyword>
<feature type="domain" description="ABC transporter" evidence="4">
    <location>
        <begin position="27"/>
        <end position="287"/>
    </location>
</feature>
<keyword evidence="1" id="KW-1003">Cell membrane</keyword>
<organism evidence="5 6">
    <name type="scientific">Advenella incenata</name>
    <dbReference type="NCBI Taxonomy" id="267800"/>
    <lineage>
        <taxon>Bacteria</taxon>
        <taxon>Pseudomonadati</taxon>
        <taxon>Pseudomonadota</taxon>
        <taxon>Betaproteobacteria</taxon>
        <taxon>Burkholderiales</taxon>
        <taxon>Alcaligenaceae</taxon>
    </lineage>
</organism>
<dbReference type="InterPro" id="IPR017871">
    <property type="entry name" value="ABC_transporter-like_CS"/>
</dbReference>
<dbReference type="InterPro" id="IPR051921">
    <property type="entry name" value="ABC_osmolyte_uptake_ATP-bind"/>
</dbReference>
<sequence>MNTEAIDATLGTVPTGAGSPARDEHFIRLQNINKVFGERHSKAMKLLHQGSDNEAITAETGCHVALRNINLDIPSNGIYCIMGLSGSGKSTLLRHINRLIDPDTGTVQIQDVDVTALSIPDLQKFRQKRIAMVFQHFGLLPHFTVQQNAEFALRVRGVPKPERAEQARYWLNEMELSGYEAHYYDELSGGMRQRVGLARALAAGTDILLMDEPFSALDPLIRRKLQTLLLNLQDRLNKTIVFITHDVEEARTLGGTVALLNQGRLIQQGSLEQMTANPADEYVASFLTSSTEAS</sequence>
<dbReference type="PANTHER" id="PTHR43869:SF1">
    <property type="entry name" value="GLYCINE BETAINE_PROLINE BETAINE TRANSPORT SYSTEM ATP-BINDING PROTEIN PROV"/>
    <property type="match status" value="1"/>
</dbReference>
<dbReference type="RefSeq" id="WP_242612344.1">
    <property type="nucleotide sequence ID" value="NZ_SHKO01000005.1"/>
</dbReference>
<dbReference type="PROSITE" id="PS50893">
    <property type="entry name" value="ABC_TRANSPORTER_2"/>
    <property type="match status" value="1"/>
</dbReference>
<dbReference type="AlphaFoldDB" id="A0A4Q7V5J1"/>
<keyword evidence="2" id="KW-0547">Nucleotide-binding</keyword>
<keyword evidence="6" id="KW-1185">Reference proteome</keyword>
<evidence type="ECO:0000259" key="4">
    <source>
        <dbReference type="PROSITE" id="PS50893"/>
    </source>
</evidence>
<dbReference type="GO" id="GO:0016887">
    <property type="term" value="F:ATP hydrolysis activity"/>
    <property type="evidence" value="ECO:0007669"/>
    <property type="project" value="InterPro"/>
</dbReference>
<keyword evidence="3 5" id="KW-0067">ATP-binding</keyword>
<dbReference type="Pfam" id="PF00005">
    <property type="entry name" value="ABC_tran"/>
    <property type="match status" value="1"/>
</dbReference>
<dbReference type="EMBL" id="SHKO01000005">
    <property type="protein sequence ID" value="RZT91545.1"/>
    <property type="molecule type" value="Genomic_DNA"/>
</dbReference>
<proteinExistence type="predicted"/>
<dbReference type="GO" id="GO:0005524">
    <property type="term" value="F:ATP binding"/>
    <property type="evidence" value="ECO:0007669"/>
    <property type="project" value="UniProtKB-KW"/>
</dbReference>
<protein>
    <submittedName>
        <fullName evidence="5">Glycine betaine/proline transport system ATP-binding protein</fullName>
    </submittedName>
</protein>
<comment type="caution">
    <text evidence="5">The sequence shown here is derived from an EMBL/GenBank/DDBJ whole genome shotgun (WGS) entry which is preliminary data.</text>
</comment>
<dbReference type="InterPro" id="IPR003593">
    <property type="entry name" value="AAA+_ATPase"/>
</dbReference>